<dbReference type="InterPro" id="IPR036390">
    <property type="entry name" value="WH_DNA-bd_sf"/>
</dbReference>
<keyword evidence="2" id="KW-1185">Reference proteome</keyword>
<dbReference type="InterPro" id="IPR036388">
    <property type="entry name" value="WH-like_DNA-bd_sf"/>
</dbReference>
<dbReference type="Pfam" id="PF01475">
    <property type="entry name" value="FUR"/>
    <property type="match status" value="1"/>
</dbReference>
<name>A0ABV9K9R6_9PORP</name>
<evidence type="ECO:0000313" key="2">
    <source>
        <dbReference type="Proteomes" id="UP001596020"/>
    </source>
</evidence>
<reference evidence="2" key="1">
    <citation type="journal article" date="2019" name="Int. J. Syst. Evol. Microbiol.">
        <title>The Global Catalogue of Microorganisms (GCM) 10K type strain sequencing project: providing services to taxonomists for standard genome sequencing and annotation.</title>
        <authorList>
            <consortium name="The Broad Institute Genomics Platform"/>
            <consortium name="The Broad Institute Genome Sequencing Center for Infectious Disease"/>
            <person name="Wu L."/>
            <person name="Ma J."/>
        </authorList>
    </citation>
    <scope>NUCLEOTIDE SEQUENCE [LARGE SCALE GENOMIC DNA]</scope>
    <source>
        <strain evidence="2">CGMCC 4.7357</strain>
    </source>
</reference>
<dbReference type="SUPFAM" id="SSF46785">
    <property type="entry name" value="Winged helix' DNA-binding domain"/>
    <property type="match status" value="1"/>
</dbReference>
<proteinExistence type="predicted"/>
<dbReference type="PANTHER" id="PTHR33202">
    <property type="entry name" value="ZINC UPTAKE REGULATION PROTEIN"/>
    <property type="match status" value="1"/>
</dbReference>
<dbReference type="Gene3D" id="1.10.10.10">
    <property type="entry name" value="Winged helix-like DNA-binding domain superfamily/Winged helix DNA-binding domain"/>
    <property type="match status" value="1"/>
</dbReference>
<dbReference type="InterPro" id="IPR002481">
    <property type="entry name" value="FUR"/>
</dbReference>
<evidence type="ECO:0000313" key="1">
    <source>
        <dbReference type="EMBL" id="MFC4666784.1"/>
    </source>
</evidence>
<dbReference type="RefSeq" id="WP_380080187.1">
    <property type="nucleotide sequence ID" value="NZ_JBHSGO010000215.1"/>
</dbReference>
<dbReference type="EMBL" id="JBHSGO010000215">
    <property type="protein sequence ID" value="MFC4666784.1"/>
    <property type="molecule type" value="Genomic_DNA"/>
</dbReference>
<organism evidence="1 2">
    <name type="scientific">Falsiporphyromonas endometrii</name>
    <dbReference type="NCBI Taxonomy" id="1387297"/>
    <lineage>
        <taxon>Bacteria</taxon>
        <taxon>Pseudomonadati</taxon>
        <taxon>Bacteroidota</taxon>
        <taxon>Bacteroidia</taxon>
        <taxon>Bacteroidales</taxon>
        <taxon>Porphyromonadaceae</taxon>
        <taxon>Falsiporphyromonas</taxon>
    </lineage>
</organism>
<dbReference type="Proteomes" id="UP001596020">
    <property type="component" value="Unassembled WGS sequence"/>
</dbReference>
<sequence>MSPGNQEYVDKLKMRGIRPTSNRILVLRAMMDRDEALSIMDIETILDTVDKSTIFRTITLFHAQHLIHSIDDGSGSLKYAVCDNDCTCSVEDQHTHFRCEICQRTFCFDHIHVPKVKLPDGFVLDSINYVMKGICPDCVKKKKR</sequence>
<comment type="caution">
    <text evidence="1">The sequence shown here is derived from an EMBL/GenBank/DDBJ whole genome shotgun (WGS) entry which is preliminary data.</text>
</comment>
<protein>
    <submittedName>
        <fullName evidence="1">Fur family transcriptional regulator</fullName>
    </submittedName>
</protein>
<gene>
    <name evidence="1" type="ORF">ACFO3G_09290</name>
</gene>
<dbReference type="PANTHER" id="PTHR33202:SF22">
    <property type="entry name" value="HYDROGEN PEROXIDE SENSITIVE REPRESSOR"/>
    <property type="match status" value="1"/>
</dbReference>
<accession>A0ABV9K9R6</accession>